<feature type="region of interest" description="Disordered" evidence="2">
    <location>
        <begin position="1078"/>
        <end position="1114"/>
    </location>
</feature>
<keyword evidence="3" id="KW-0472">Membrane</keyword>
<feature type="transmembrane region" description="Helical" evidence="3">
    <location>
        <begin position="884"/>
        <end position="909"/>
    </location>
</feature>
<dbReference type="Gene3D" id="2.10.50.10">
    <property type="entry name" value="Tumor Necrosis Factor Receptor, subunit A, domain 2"/>
    <property type="match status" value="2"/>
</dbReference>
<name>A0A0L0HPC1_SPIPD</name>
<comment type="similarity">
    <text evidence="1">Belongs to the 5'-nucleotidase family.</text>
</comment>
<gene>
    <name evidence="6" type="ORF">SPPG_01727</name>
</gene>
<dbReference type="InParanoid" id="A0A0L0HPC1"/>
<dbReference type="STRING" id="645134.A0A0L0HPC1"/>
<dbReference type="Pfam" id="PF02872">
    <property type="entry name" value="5_nucleotid_C"/>
    <property type="match status" value="1"/>
</dbReference>
<accession>A0A0L0HPC1</accession>
<dbReference type="OrthoDB" id="10252235at2759"/>
<dbReference type="InterPro" id="IPR009030">
    <property type="entry name" value="Growth_fac_rcpt_cys_sf"/>
</dbReference>
<dbReference type="SMART" id="SM01411">
    <property type="entry name" value="Ephrin_rec_like"/>
    <property type="match status" value="2"/>
</dbReference>
<dbReference type="InterPro" id="IPR029052">
    <property type="entry name" value="Metallo-depent_PP-like"/>
</dbReference>
<dbReference type="VEuPathDB" id="FungiDB:SPPG_01727"/>
<keyword evidence="4" id="KW-0732">Signal</keyword>
<dbReference type="SUPFAM" id="SSF55816">
    <property type="entry name" value="5'-nucleotidase (syn. UDP-sugar hydrolase), C-terminal domain"/>
    <property type="match status" value="1"/>
</dbReference>
<evidence type="ECO:0000256" key="1">
    <source>
        <dbReference type="ARBA" id="ARBA00006654"/>
    </source>
</evidence>
<feature type="compositionally biased region" description="Basic and acidic residues" evidence="2">
    <location>
        <begin position="1101"/>
        <end position="1114"/>
    </location>
</feature>
<dbReference type="SUPFAM" id="SSF56300">
    <property type="entry name" value="Metallo-dependent phosphatases"/>
    <property type="match status" value="1"/>
</dbReference>
<feature type="chain" id="PRO_5005540105" description="5'-Nucleotidase C-terminal domain-containing protein" evidence="4">
    <location>
        <begin position="27"/>
        <end position="1114"/>
    </location>
</feature>
<evidence type="ECO:0000313" key="7">
    <source>
        <dbReference type="Proteomes" id="UP000053201"/>
    </source>
</evidence>
<feature type="transmembrane region" description="Helical" evidence="3">
    <location>
        <begin position="803"/>
        <end position="821"/>
    </location>
</feature>
<feature type="domain" description="5'-Nucleotidase C-terminal" evidence="5">
    <location>
        <begin position="366"/>
        <end position="520"/>
    </location>
</feature>
<reference evidence="6 7" key="1">
    <citation type="submission" date="2009-08" db="EMBL/GenBank/DDBJ databases">
        <title>The Genome Sequence of Spizellomyces punctatus strain DAOM BR117.</title>
        <authorList>
            <consortium name="The Broad Institute Genome Sequencing Platform"/>
            <person name="Russ C."/>
            <person name="Cuomo C."/>
            <person name="Shea T."/>
            <person name="Young S.K."/>
            <person name="Zeng Q."/>
            <person name="Koehrsen M."/>
            <person name="Haas B."/>
            <person name="Borodovsky M."/>
            <person name="Guigo R."/>
            <person name="Alvarado L."/>
            <person name="Berlin A."/>
            <person name="Bochicchio J."/>
            <person name="Borenstein D."/>
            <person name="Chapman S."/>
            <person name="Chen Z."/>
            <person name="Engels R."/>
            <person name="Freedman E."/>
            <person name="Gellesch M."/>
            <person name="Goldberg J."/>
            <person name="Griggs A."/>
            <person name="Gujja S."/>
            <person name="Heiman D."/>
            <person name="Hepburn T."/>
            <person name="Howarth C."/>
            <person name="Jen D."/>
            <person name="Larson L."/>
            <person name="Lewis B."/>
            <person name="Mehta T."/>
            <person name="Park D."/>
            <person name="Pearson M."/>
            <person name="Roberts A."/>
            <person name="Saif S."/>
            <person name="Shenoy N."/>
            <person name="Sisk P."/>
            <person name="Stolte C."/>
            <person name="Sykes S."/>
            <person name="Thomson T."/>
            <person name="Walk T."/>
            <person name="White J."/>
            <person name="Yandava C."/>
            <person name="Burger G."/>
            <person name="Gray M.W."/>
            <person name="Holland P.W.H."/>
            <person name="King N."/>
            <person name="Lang F.B.F."/>
            <person name="Roger A.J."/>
            <person name="Ruiz-Trillo I."/>
            <person name="Lander E."/>
            <person name="Nusbaum C."/>
        </authorList>
    </citation>
    <scope>NUCLEOTIDE SEQUENCE [LARGE SCALE GENOMIC DNA]</scope>
    <source>
        <strain evidence="6 7">DAOM BR117</strain>
    </source>
</reference>
<keyword evidence="3" id="KW-0812">Transmembrane</keyword>
<keyword evidence="3" id="KW-1133">Transmembrane helix</keyword>
<dbReference type="InterPro" id="IPR008334">
    <property type="entry name" value="5'-Nucleotdase_C"/>
</dbReference>
<protein>
    <recommendedName>
        <fullName evidence="5">5'-Nucleotidase C-terminal domain-containing protein</fullName>
    </recommendedName>
</protein>
<proteinExistence type="inferred from homology"/>
<dbReference type="Gene3D" id="3.60.21.10">
    <property type="match status" value="1"/>
</dbReference>
<dbReference type="EMBL" id="KQ257452">
    <property type="protein sequence ID" value="KND02639.1"/>
    <property type="molecule type" value="Genomic_DNA"/>
</dbReference>
<dbReference type="RefSeq" id="XP_016610678.1">
    <property type="nucleotide sequence ID" value="XM_016750042.1"/>
</dbReference>
<dbReference type="GeneID" id="27685370"/>
<dbReference type="CDD" id="cd00185">
    <property type="entry name" value="TNFRSF"/>
    <property type="match status" value="1"/>
</dbReference>
<sequence length="1114" mass="119363">MKPQTIPRVFAIAVLLSAAFLCTADASKSFTLSLIHTSGTNSSYTTSKYNNVNRNFGGYAALKTAVDTIKANLTAPGIFVHGINALGFSTFSQHWQGLKESEYLEDIGFQYTAFGTRDFFYGPEAYANNFLANSSFAGNCIASNALISKSLALAQYVTPYRTLTFTDGISGNTSKVVLLSFISDEFCTRSRCSAVQGNPIQVKIANPISAMKTFVADVIFTENPDVIIAMSANTDYATDLQIAQSVPGIDILYVSDDKAIIEGTDYPRAVTGPTGDTVLLINDQTSITNVDGLGHLRVTFKDGVPYAWNGTLDPVMSCQDDPSPLNSTCYVPDPTLKQRLDNDLEPVYAALNITVGSLLVALNGAQGPAYPCRTGECSSGSALADAMLWKMDAQCDAAMVNGGSIRASVPAGNVTLMNFFNMLPNKNNIAVARMRGADILDSLNNGLSRINASGSGRFPQVANLIFTYNSNNLATLRLTGSVMIYNKTLGEYVELDPEGEYNLCVNDYMRGGGDGYTALQTKAISAFDQGPPLDVVLREYVSAYSPLSAPVSGRIRDLAVNVSGTSPPLTGSCTFTMDPVTSASGNVTDVCAGGYRYREDVTWTISPLLPNSLQPRSIYLRFSNLALNPSTDTLYIRDGPTQNLLTVRSPADNVTLVPANYTTLPDRVDVPNAASLLVRLVTNRPLDGESLRLQYTADTGCPGGYLLGTQACLACTAGTFAQKDDSVCTPCPAGSITATDGMAACTQCAPGTFADHAGQSRCKTCDGGRIWNSAQSCECPAGNYWNDFTCLPIPASHSETGQIAGIAVGLVVAAGGIAFYVHRRRMGIIKRRQMGTRKQTELKADVAMKHLLHDIATSLFLIAFESGDVATDWIAFLGVHGDNAYKVAYIIASIFGSVITFISAAIRIYNIYALFKIRRVGIKLVASGAKATSFEAMERVKDAQNDSDLHLALLNLRTLRQKVIITIAVAAPGVLKGLPIFVVNALVGRSQGIDMPLMISFGFNALVFSNHVKEVCGWFALRHLYAKQKLLADKKLAERGLQRPDAAHRLMTHRSSVGPSKAEVEIVRSSVIVDAARPEIGEKVDGGAESDSEKGIGPTHRANDGAHHDTKHGL</sequence>
<evidence type="ECO:0000256" key="3">
    <source>
        <dbReference type="SAM" id="Phobius"/>
    </source>
</evidence>
<dbReference type="PRINTS" id="PR01607">
    <property type="entry name" value="APYRASEFAMLY"/>
</dbReference>
<dbReference type="InterPro" id="IPR006179">
    <property type="entry name" value="5_nucleotidase/apyrase"/>
</dbReference>
<feature type="compositionally biased region" description="Basic and acidic residues" evidence="2">
    <location>
        <begin position="1078"/>
        <end position="1094"/>
    </location>
</feature>
<feature type="signal peptide" evidence="4">
    <location>
        <begin position="1"/>
        <end position="26"/>
    </location>
</feature>
<evidence type="ECO:0000256" key="4">
    <source>
        <dbReference type="SAM" id="SignalP"/>
    </source>
</evidence>
<dbReference type="AlphaFoldDB" id="A0A0L0HPC1"/>
<dbReference type="GO" id="GO:0009166">
    <property type="term" value="P:nucleotide catabolic process"/>
    <property type="evidence" value="ECO:0007669"/>
    <property type="project" value="InterPro"/>
</dbReference>
<dbReference type="InterPro" id="IPR036907">
    <property type="entry name" value="5'-Nucleotdase_C_sf"/>
</dbReference>
<dbReference type="GO" id="GO:0016787">
    <property type="term" value="F:hydrolase activity"/>
    <property type="evidence" value="ECO:0007669"/>
    <property type="project" value="InterPro"/>
</dbReference>
<organism evidence="6 7">
    <name type="scientific">Spizellomyces punctatus (strain DAOM BR117)</name>
    <dbReference type="NCBI Taxonomy" id="645134"/>
    <lineage>
        <taxon>Eukaryota</taxon>
        <taxon>Fungi</taxon>
        <taxon>Fungi incertae sedis</taxon>
        <taxon>Chytridiomycota</taxon>
        <taxon>Chytridiomycota incertae sedis</taxon>
        <taxon>Chytridiomycetes</taxon>
        <taxon>Spizellomycetales</taxon>
        <taxon>Spizellomycetaceae</taxon>
        <taxon>Spizellomyces</taxon>
    </lineage>
</organism>
<dbReference type="PANTHER" id="PTHR11575:SF24">
    <property type="entry name" value="5'-NUCLEOTIDASE"/>
    <property type="match status" value="1"/>
</dbReference>
<dbReference type="eggNOG" id="KOG4419">
    <property type="taxonomic scope" value="Eukaryota"/>
</dbReference>
<dbReference type="PANTHER" id="PTHR11575">
    <property type="entry name" value="5'-NUCLEOTIDASE-RELATED"/>
    <property type="match status" value="1"/>
</dbReference>
<dbReference type="Gene3D" id="3.90.780.10">
    <property type="entry name" value="5'-Nucleotidase, C-terminal domain"/>
    <property type="match status" value="1"/>
</dbReference>
<evidence type="ECO:0000313" key="6">
    <source>
        <dbReference type="EMBL" id="KND02639.1"/>
    </source>
</evidence>
<dbReference type="OMA" id="LAPCAND"/>
<feature type="transmembrane region" description="Helical" evidence="3">
    <location>
        <begin position="963"/>
        <end position="987"/>
    </location>
</feature>
<evidence type="ECO:0000259" key="5">
    <source>
        <dbReference type="Pfam" id="PF02872"/>
    </source>
</evidence>
<dbReference type="SUPFAM" id="SSF57184">
    <property type="entry name" value="Growth factor receptor domain"/>
    <property type="match status" value="1"/>
</dbReference>
<dbReference type="Proteomes" id="UP000053201">
    <property type="component" value="Unassembled WGS sequence"/>
</dbReference>
<keyword evidence="7" id="KW-1185">Reference proteome</keyword>
<evidence type="ECO:0000256" key="2">
    <source>
        <dbReference type="SAM" id="MobiDB-lite"/>
    </source>
</evidence>